<dbReference type="InterPro" id="IPR046373">
    <property type="entry name" value="Acyl-CoA_Oxase/DH_mid-dom_sf"/>
</dbReference>
<dbReference type="FunFam" id="2.40.110.10:FF:000002">
    <property type="entry name" value="Acyl-CoA dehydrogenase fadE12"/>
    <property type="match status" value="1"/>
</dbReference>
<feature type="domain" description="Acyl-CoA oxidase/dehydrogenase middle" evidence="8">
    <location>
        <begin position="142"/>
        <end position="243"/>
    </location>
</feature>
<keyword evidence="5" id="KW-0274">FAD</keyword>
<evidence type="ECO:0000259" key="8">
    <source>
        <dbReference type="Pfam" id="PF02770"/>
    </source>
</evidence>
<evidence type="ECO:0000313" key="11">
    <source>
        <dbReference type="Proteomes" id="UP000255265"/>
    </source>
</evidence>
<evidence type="ECO:0000256" key="5">
    <source>
        <dbReference type="ARBA" id="ARBA00022827"/>
    </source>
</evidence>
<dbReference type="InterPro" id="IPR013786">
    <property type="entry name" value="AcylCoA_DH/ox_N"/>
</dbReference>
<keyword evidence="6" id="KW-0560">Oxidoreductase</keyword>
<keyword evidence="4" id="KW-0285">Flavoprotein</keyword>
<sequence>MEFDFSPKVKDLQKRVSDFMDEYIFPAEAEYAQEMEANTAAGKRWTPLQVIERLKDKARAQDLWNLFLPNDTAELAKKKGGGLTNMEYAPLAELMGRVPWASEVFNCSAPDTGNMETIARYGSDAHREQWLTPLLDGKIRSAFAMTEPAVASSDATNIETRIERQGDEYVINGRKWWISGAGDPRCKVFITMGKSDPEAPKHSQQSMVLVPEGTPGIKILRPLNVMGYDDAPHGHMEMVFENVRVPASNILLGEGRGFEIAQGRLGPGRIHHCMRLIGLAERALELMCRRASSRVAFGKAVAAQTVTQERIAEARCRIDMARLLTLKAAWLMDVAGNKVAKTDIAMIKVVAPSMACQVIDWAMQVHGGGGMSDDFPLAYAYANARTLRFADGPDEVHRNAIAKWELGKYAADKTPIEPPVTRF</sequence>
<dbReference type="Pfam" id="PF00441">
    <property type="entry name" value="Acyl-CoA_dh_1"/>
    <property type="match status" value="1"/>
</dbReference>
<keyword evidence="11" id="KW-1185">Reference proteome</keyword>
<comment type="caution">
    <text evidence="10">The sequence shown here is derived from an EMBL/GenBank/DDBJ whole genome shotgun (WGS) entry which is preliminary data.</text>
</comment>
<evidence type="ECO:0000259" key="7">
    <source>
        <dbReference type="Pfam" id="PF00441"/>
    </source>
</evidence>
<evidence type="ECO:0000259" key="9">
    <source>
        <dbReference type="Pfam" id="PF02771"/>
    </source>
</evidence>
<gene>
    <name evidence="10" type="ORF">DFR41_109186</name>
</gene>
<dbReference type="InterPro" id="IPR037069">
    <property type="entry name" value="AcylCoA_DH/ox_N_sf"/>
</dbReference>
<dbReference type="Pfam" id="PF02771">
    <property type="entry name" value="Acyl-CoA_dh_N"/>
    <property type="match status" value="1"/>
</dbReference>
<dbReference type="SUPFAM" id="SSF56645">
    <property type="entry name" value="Acyl-CoA dehydrogenase NM domain-like"/>
    <property type="match status" value="1"/>
</dbReference>
<comment type="cofactor">
    <cofactor evidence="1">
        <name>FAD</name>
        <dbReference type="ChEBI" id="CHEBI:57692"/>
    </cofactor>
</comment>
<dbReference type="Gene3D" id="2.40.110.10">
    <property type="entry name" value="Butyryl-CoA Dehydrogenase, subunit A, domain 2"/>
    <property type="match status" value="1"/>
</dbReference>
<dbReference type="GO" id="GO:0005737">
    <property type="term" value="C:cytoplasm"/>
    <property type="evidence" value="ECO:0007669"/>
    <property type="project" value="TreeGrafter"/>
</dbReference>
<evidence type="ECO:0000313" key="10">
    <source>
        <dbReference type="EMBL" id="RDI21387.1"/>
    </source>
</evidence>
<dbReference type="Gene3D" id="1.10.540.10">
    <property type="entry name" value="Acyl-CoA dehydrogenase/oxidase, N-terminal domain"/>
    <property type="match status" value="1"/>
</dbReference>
<dbReference type="Gene3D" id="1.20.140.10">
    <property type="entry name" value="Butyryl-CoA Dehydrogenase, subunit A, domain 3"/>
    <property type="match status" value="1"/>
</dbReference>
<comment type="subunit">
    <text evidence="3">Homodimer.</text>
</comment>
<comment type="similarity">
    <text evidence="2">Belongs to the acyl-CoA dehydrogenase family.</text>
</comment>
<dbReference type="STRING" id="433924.NS331_08145"/>
<feature type="domain" description="Acyl-CoA dehydrogenase/oxidase N-terminal" evidence="9">
    <location>
        <begin position="9"/>
        <end position="138"/>
    </location>
</feature>
<dbReference type="RefSeq" id="WP_017759659.1">
    <property type="nucleotide sequence ID" value="NZ_QQAV01000009.1"/>
</dbReference>
<dbReference type="PANTHER" id="PTHR48083">
    <property type="entry name" value="MEDIUM-CHAIN SPECIFIC ACYL-COA DEHYDROGENASE, MITOCHONDRIAL-RELATED"/>
    <property type="match status" value="1"/>
</dbReference>
<dbReference type="FunFam" id="1.20.140.10:FF:000018">
    <property type="entry name" value="Acyl-CoA dehydrogenase family member 10"/>
    <property type="match status" value="1"/>
</dbReference>
<name>A0A370F9Q2_9BURK</name>
<dbReference type="InterPro" id="IPR036250">
    <property type="entry name" value="AcylCo_DH-like_C"/>
</dbReference>
<dbReference type="Pfam" id="PF02770">
    <property type="entry name" value="Acyl-CoA_dh_M"/>
    <property type="match status" value="1"/>
</dbReference>
<dbReference type="InterPro" id="IPR006091">
    <property type="entry name" value="Acyl-CoA_Oxase/DH_mid-dom"/>
</dbReference>
<dbReference type="EMBL" id="QQAV01000009">
    <property type="protein sequence ID" value="RDI21387.1"/>
    <property type="molecule type" value="Genomic_DNA"/>
</dbReference>
<dbReference type="GO" id="GO:0033539">
    <property type="term" value="P:fatty acid beta-oxidation using acyl-CoA dehydrogenase"/>
    <property type="evidence" value="ECO:0007669"/>
    <property type="project" value="TreeGrafter"/>
</dbReference>
<evidence type="ECO:0000256" key="3">
    <source>
        <dbReference type="ARBA" id="ARBA00011738"/>
    </source>
</evidence>
<dbReference type="PANTHER" id="PTHR48083:SF13">
    <property type="entry name" value="ACYL-COA DEHYDROGENASE FAMILY MEMBER 11"/>
    <property type="match status" value="1"/>
</dbReference>
<evidence type="ECO:0000256" key="6">
    <source>
        <dbReference type="ARBA" id="ARBA00023002"/>
    </source>
</evidence>
<dbReference type="GO" id="GO:0003995">
    <property type="term" value="F:acyl-CoA dehydrogenase activity"/>
    <property type="evidence" value="ECO:0007669"/>
    <property type="project" value="TreeGrafter"/>
</dbReference>
<dbReference type="AlphaFoldDB" id="A0A370F9Q2"/>
<organism evidence="10 11">
    <name type="scientific">Pseudacidovorax intermedius</name>
    <dbReference type="NCBI Taxonomy" id="433924"/>
    <lineage>
        <taxon>Bacteria</taxon>
        <taxon>Pseudomonadati</taxon>
        <taxon>Pseudomonadota</taxon>
        <taxon>Betaproteobacteria</taxon>
        <taxon>Burkholderiales</taxon>
        <taxon>Comamonadaceae</taxon>
        <taxon>Pseudacidovorax</taxon>
    </lineage>
</organism>
<protein>
    <submittedName>
        <fullName evidence="10">Acyl-CoA dehydrogenase</fullName>
    </submittedName>
</protein>
<evidence type="ECO:0000256" key="4">
    <source>
        <dbReference type="ARBA" id="ARBA00022630"/>
    </source>
</evidence>
<accession>A0A370F9Q2</accession>
<dbReference type="OrthoDB" id="9769473at2"/>
<dbReference type="Proteomes" id="UP000255265">
    <property type="component" value="Unassembled WGS sequence"/>
</dbReference>
<feature type="domain" description="Acyl-CoA dehydrogenase/oxidase C-terminal" evidence="7">
    <location>
        <begin position="255"/>
        <end position="404"/>
    </location>
</feature>
<proteinExistence type="inferred from homology"/>
<reference evidence="10 11" key="1">
    <citation type="submission" date="2018-07" db="EMBL/GenBank/DDBJ databases">
        <title>Genomic Encyclopedia of Type Strains, Phase IV (KMG-IV): sequencing the most valuable type-strain genomes for metagenomic binning, comparative biology and taxonomic classification.</title>
        <authorList>
            <person name="Goeker M."/>
        </authorList>
    </citation>
    <scope>NUCLEOTIDE SEQUENCE [LARGE SCALE GENOMIC DNA]</scope>
    <source>
        <strain evidence="10 11">DSM 21352</strain>
    </source>
</reference>
<dbReference type="InterPro" id="IPR009100">
    <property type="entry name" value="AcylCoA_DH/oxidase_NM_dom_sf"/>
</dbReference>
<evidence type="ECO:0000256" key="2">
    <source>
        <dbReference type="ARBA" id="ARBA00009347"/>
    </source>
</evidence>
<dbReference type="SUPFAM" id="SSF47203">
    <property type="entry name" value="Acyl-CoA dehydrogenase C-terminal domain-like"/>
    <property type="match status" value="1"/>
</dbReference>
<evidence type="ECO:0000256" key="1">
    <source>
        <dbReference type="ARBA" id="ARBA00001974"/>
    </source>
</evidence>
<dbReference type="InterPro" id="IPR009075">
    <property type="entry name" value="AcylCo_DH/oxidase_C"/>
</dbReference>
<dbReference type="InterPro" id="IPR050741">
    <property type="entry name" value="Acyl-CoA_dehydrogenase"/>
</dbReference>
<dbReference type="GO" id="GO:0050660">
    <property type="term" value="F:flavin adenine dinucleotide binding"/>
    <property type="evidence" value="ECO:0007669"/>
    <property type="project" value="InterPro"/>
</dbReference>